<proteinExistence type="predicted"/>
<dbReference type="PANTHER" id="PTHR21228">
    <property type="entry name" value="FAST LEU-RICH DOMAIN-CONTAINING"/>
    <property type="match status" value="1"/>
</dbReference>
<dbReference type="InterPro" id="IPR050870">
    <property type="entry name" value="FAST_kinase"/>
</dbReference>
<reference evidence="2 3" key="1">
    <citation type="submission" date="2016-02" db="EMBL/GenBank/DDBJ databases">
        <title>Genome analysis of coral dinoflagellate symbionts highlights evolutionary adaptations to a symbiotic lifestyle.</title>
        <authorList>
            <person name="Aranda M."/>
            <person name="Li Y."/>
            <person name="Liew Y.J."/>
            <person name="Baumgarten S."/>
            <person name="Simakov O."/>
            <person name="Wilson M."/>
            <person name="Piel J."/>
            <person name="Ashoor H."/>
            <person name="Bougouffa S."/>
            <person name="Bajic V.B."/>
            <person name="Ryu T."/>
            <person name="Ravasi T."/>
            <person name="Bayer T."/>
            <person name="Micklem G."/>
            <person name="Kim H."/>
            <person name="Bhak J."/>
            <person name="Lajeunesse T.C."/>
            <person name="Voolstra C.R."/>
        </authorList>
    </citation>
    <scope>NUCLEOTIDE SEQUENCE [LARGE SCALE GENOMIC DNA]</scope>
    <source>
        <strain evidence="2 3">CCMP2467</strain>
    </source>
</reference>
<dbReference type="AlphaFoldDB" id="A0A1Q9EUA5"/>
<dbReference type="PANTHER" id="PTHR21228:SF40">
    <property type="entry name" value="LD45607P"/>
    <property type="match status" value="1"/>
</dbReference>
<dbReference type="Pfam" id="PF12796">
    <property type="entry name" value="Ank_2"/>
    <property type="match status" value="1"/>
</dbReference>
<dbReference type="EMBL" id="LSRX01000067">
    <property type="protein sequence ID" value="OLQ11006.1"/>
    <property type="molecule type" value="Genomic_DNA"/>
</dbReference>
<keyword evidence="3" id="KW-1185">Reference proteome</keyword>
<dbReference type="PROSITE" id="PS50088">
    <property type="entry name" value="ANK_REPEAT"/>
    <property type="match status" value="1"/>
</dbReference>
<dbReference type="Gene3D" id="1.25.40.20">
    <property type="entry name" value="Ankyrin repeat-containing domain"/>
    <property type="match status" value="1"/>
</dbReference>
<dbReference type="GO" id="GO:0003723">
    <property type="term" value="F:RNA binding"/>
    <property type="evidence" value="ECO:0007669"/>
    <property type="project" value="TreeGrafter"/>
</dbReference>
<dbReference type="InterPro" id="IPR036770">
    <property type="entry name" value="Ankyrin_rpt-contain_sf"/>
</dbReference>
<gene>
    <name evidence="2" type="ORF">AK812_SmicGene5212</name>
</gene>
<feature type="repeat" description="ANK" evidence="1">
    <location>
        <begin position="112"/>
        <end position="144"/>
    </location>
</feature>
<protein>
    <submittedName>
        <fullName evidence="2">Uncharacterized protein</fullName>
    </submittedName>
</protein>
<keyword evidence="1" id="KW-0040">ANK repeat</keyword>
<dbReference type="OrthoDB" id="445453at2759"/>
<dbReference type="SUPFAM" id="SSF48403">
    <property type="entry name" value="Ankyrin repeat"/>
    <property type="match status" value="1"/>
</dbReference>
<accession>A0A1Q9EUA5</accession>
<evidence type="ECO:0000313" key="3">
    <source>
        <dbReference type="Proteomes" id="UP000186817"/>
    </source>
</evidence>
<sequence>MKGDVQPFALPERGDLPLDKGAGAVHAIRPRCGKAGRTTARKSGMSVLPQEAYDEVVAGKTSLLKEHLAEMTEEEKQGCLKETLLRAVYEGKDLAVKALLELRANPLVADGLAHTALHWAARQGHESIALALIKAKAVVQAENRDLITPLHLAAHSNSGSLDIKKEWHDLIRAERGSPRAHGNPRHGGAERMVSYYAPKGKGGAEPFATYSLEEMPPVPDVPGRNTEEQRFSSASSSSVSYYGSLAGRGLKKASVVLSATDAAVREGQSGLENLQRRQVVGSLHMAKSMEELQAVIETRLPEMDTFACTMALHRLARCSHDVDNHVQNGRMVRPEAVNPTRTSLSQREQRLWRASLSASVKQHPSFTVLLARLGNADALKQAQPRQLANVSWALARLSINTAIREQGSAVWAPGDLSRVLWSWAKLAQRDDTFFRRASCLIMSRMPEYTPSQLEQTIWAFAKVAPQDACGHLFPKAADAMLRGGPEGSGLTAYTPPHLAMAVWAFAAVLYRPEELLEQIGKVVPDKLEKLNPQDISNTSWAFTTLLAKDVG</sequence>
<dbReference type="GO" id="GO:0000963">
    <property type="term" value="P:mitochondrial RNA processing"/>
    <property type="evidence" value="ECO:0007669"/>
    <property type="project" value="TreeGrafter"/>
</dbReference>
<comment type="caution">
    <text evidence="2">The sequence shown here is derived from an EMBL/GenBank/DDBJ whole genome shotgun (WGS) entry which is preliminary data.</text>
</comment>
<evidence type="ECO:0000313" key="2">
    <source>
        <dbReference type="EMBL" id="OLQ11006.1"/>
    </source>
</evidence>
<name>A0A1Q9EUA5_SYMMI</name>
<dbReference type="GO" id="GO:0044528">
    <property type="term" value="P:regulation of mitochondrial mRNA stability"/>
    <property type="evidence" value="ECO:0007669"/>
    <property type="project" value="TreeGrafter"/>
</dbReference>
<dbReference type="Proteomes" id="UP000186817">
    <property type="component" value="Unassembled WGS sequence"/>
</dbReference>
<dbReference type="GO" id="GO:0035770">
    <property type="term" value="C:ribonucleoprotein granule"/>
    <property type="evidence" value="ECO:0007669"/>
    <property type="project" value="TreeGrafter"/>
</dbReference>
<dbReference type="GO" id="GO:0005759">
    <property type="term" value="C:mitochondrial matrix"/>
    <property type="evidence" value="ECO:0007669"/>
    <property type="project" value="TreeGrafter"/>
</dbReference>
<evidence type="ECO:0000256" key="1">
    <source>
        <dbReference type="PROSITE-ProRule" id="PRU00023"/>
    </source>
</evidence>
<organism evidence="2 3">
    <name type="scientific">Symbiodinium microadriaticum</name>
    <name type="common">Dinoflagellate</name>
    <name type="synonym">Zooxanthella microadriatica</name>
    <dbReference type="NCBI Taxonomy" id="2951"/>
    <lineage>
        <taxon>Eukaryota</taxon>
        <taxon>Sar</taxon>
        <taxon>Alveolata</taxon>
        <taxon>Dinophyceae</taxon>
        <taxon>Suessiales</taxon>
        <taxon>Symbiodiniaceae</taxon>
        <taxon>Symbiodinium</taxon>
    </lineage>
</organism>
<dbReference type="InterPro" id="IPR002110">
    <property type="entry name" value="Ankyrin_rpt"/>
</dbReference>